<dbReference type="InterPro" id="IPR002110">
    <property type="entry name" value="Ankyrin_rpt"/>
</dbReference>
<dbReference type="SMART" id="SM00248">
    <property type="entry name" value="ANK"/>
    <property type="match status" value="3"/>
</dbReference>
<gene>
    <name evidence="3" type="ORF">IMSHALPRED_006368</name>
</gene>
<dbReference type="InterPro" id="IPR054471">
    <property type="entry name" value="GPIID_WHD"/>
</dbReference>
<dbReference type="EMBL" id="CAJPDT010000038">
    <property type="protein sequence ID" value="CAF9925072.1"/>
    <property type="molecule type" value="Genomic_DNA"/>
</dbReference>
<keyword evidence="4" id="KW-1185">Reference proteome</keyword>
<dbReference type="PANTHER" id="PTHR10039:SF16">
    <property type="entry name" value="GPI INOSITOL-DEACYLASE"/>
    <property type="match status" value="1"/>
</dbReference>
<comment type="caution">
    <text evidence="3">The sequence shown here is derived from an EMBL/GenBank/DDBJ whole genome shotgun (WGS) entry which is preliminary data.</text>
</comment>
<evidence type="ECO:0000313" key="4">
    <source>
        <dbReference type="Proteomes" id="UP000664534"/>
    </source>
</evidence>
<dbReference type="Gene3D" id="1.25.40.20">
    <property type="entry name" value="Ankyrin repeat-containing domain"/>
    <property type="match status" value="1"/>
</dbReference>
<evidence type="ECO:0000313" key="3">
    <source>
        <dbReference type="EMBL" id="CAF9925072.1"/>
    </source>
</evidence>
<proteinExistence type="predicted"/>
<organism evidence="3 4">
    <name type="scientific">Imshaugia aleurites</name>
    <dbReference type="NCBI Taxonomy" id="172621"/>
    <lineage>
        <taxon>Eukaryota</taxon>
        <taxon>Fungi</taxon>
        <taxon>Dikarya</taxon>
        <taxon>Ascomycota</taxon>
        <taxon>Pezizomycotina</taxon>
        <taxon>Lecanoromycetes</taxon>
        <taxon>OSLEUM clade</taxon>
        <taxon>Lecanoromycetidae</taxon>
        <taxon>Lecanorales</taxon>
        <taxon>Lecanorineae</taxon>
        <taxon>Parmeliaceae</taxon>
        <taxon>Imshaugia</taxon>
    </lineage>
</organism>
<evidence type="ECO:0000259" key="2">
    <source>
        <dbReference type="Pfam" id="PF22939"/>
    </source>
</evidence>
<feature type="repeat" description="ANK" evidence="1">
    <location>
        <begin position="236"/>
        <end position="268"/>
    </location>
</feature>
<dbReference type="OrthoDB" id="1577640at2759"/>
<dbReference type="SUPFAM" id="SSF48403">
    <property type="entry name" value="Ankyrin repeat"/>
    <property type="match status" value="1"/>
</dbReference>
<name>A0A8H3IEG8_9LECA</name>
<dbReference type="AlphaFoldDB" id="A0A8H3IEG8"/>
<dbReference type="Pfam" id="PF22939">
    <property type="entry name" value="WHD_GPIID"/>
    <property type="match status" value="1"/>
</dbReference>
<accession>A0A8H3IEG8</accession>
<dbReference type="PROSITE" id="PS50088">
    <property type="entry name" value="ANK_REPEAT"/>
    <property type="match status" value="1"/>
</dbReference>
<dbReference type="Proteomes" id="UP000664534">
    <property type="component" value="Unassembled WGS sequence"/>
</dbReference>
<feature type="domain" description="GPI inositol-deacylase winged helix" evidence="2">
    <location>
        <begin position="9"/>
        <end position="90"/>
    </location>
</feature>
<dbReference type="Pfam" id="PF12796">
    <property type="entry name" value="Ank_2"/>
    <property type="match status" value="1"/>
</dbReference>
<dbReference type="PANTHER" id="PTHR10039">
    <property type="entry name" value="AMELOGENIN"/>
    <property type="match status" value="1"/>
</dbReference>
<protein>
    <recommendedName>
        <fullName evidence="2">GPI inositol-deacylase winged helix domain-containing protein</fullName>
    </recommendedName>
</protein>
<evidence type="ECO:0000256" key="1">
    <source>
        <dbReference type="PROSITE-ProRule" id="PRU00023"/>
    </source>
</evidence>
<keyword evidence="1" id="KW-0040">ANK repeat</keyword>
<sequence>MARIPENSRGFAREAMLWLSFAFRPLRLTELCETVAFNELDATVDPLDRLLAAHDLLRWCQGLITYDPWTKDVTLSHSSVRTYLLSDQINCGPSSFFSVEEVQAERLLLRKCLTYMTFTDFGKGYRPNYHEWEALSRNWPLLSYASNYWASHAHALDAALEPYDHDLISRFCKTSNDERGGNFGFWIQCPSPQAGIHIARVTPPLYYAASFGLRTVVGSLISANKGMNLDAVGGRNDSTALQVACYRGHYGIAKDLLHAGANPYHRDRHGRSSLVYALRHGDKDMAELLRQYLASRTDPKGETASMHIEDASTTADAFEGCARVRRERDLYQS</sequence>
<dbReference type="InterPro" id="IPR036770">
    <property type="entry name" value="Ankyrin_rpt-contain_sf"/>
</dbReference>
<reference evidence="3" key="1">
    <citation type="submission" date="2021-03" db="EMBL/GenBank/DDBJ databases">
        <authorList>
            <person name="Tagirdzhanova G."/>
        </authorList>
    </citation>
    <scope>NUCLEOTIDE SEQUENCE</scope>
</reference>
<dbReference type="PROSITE" id="PS50297">
    <property type="entry name" value="ANK_REP_REGION"/>
    <property type="match status" value="1"/>
</dbReference>